<dbReference type="EMBL" id="AP028127">
    <property type="protein sequence ID" value="BEH90482.1"/>
    <property type="molecule type" value="Genomic_DNA"/>
</dbReference>
<dbReference type="Pfam" id="PF11148">
    <property type="entry name" value="DUF2922"/>
    <property type="match status" value="1"/>
</dbReference>
<dbReference type="InterPro" id="IPR021321">
    <property type="entry name" value="DUF2922"/>
</dbReference>
<name>A0ABN6Z9E6_9FIRM</name>
<evidence type="ECO:0000313" key="2">
    <source>
        <dbReference type="Proteomes" id="UP001432099"/>
    </source>
</evidence>
<sequence length="80" mass="9095">MAMEETYTLTCKFKDTENKTRTIEVNNPTANLTNDKILDFMNHVIDSNVLVLNELDPNLKFAKIDGAYLTTKTVEDITLV</sequence>
<organism evidence="1 2">
    <name type="scientific">Turicibacter faecis</name>
    <dbReference type="NCBI Taxonomy" id="2963365"/>
    <lineage>
        <taxon>Bacteria</taxon>
        <taxon>Bacillati</taxon>
        <taxon>Bacillota</taxon>
        <taxon>Erysipelotrichia</taxon>
        <taxon>Erysipelotrichales</taxon>
        <taxon>Turicibacteraceae</taxon>
        <taxon>Turicibacter</taxon>
    </lineage>
</organism>
<accession>A0ABN6Z9E6</accession>
<protein>
    <recommendedName>
        <fullName evidence="3">DUF2922 domain-containing protein</fullName>
    </recommendedName>
</protein>
<reference evidence="1" key="1">
    <citation type="journal article" date="2024" name="Int. J. Syst. Evol. Microbiol.">
        <title>Turicibacter faecis sp. nov., isolated from faeces of heart failure mouse model.</title>
        <authorList>
            <person name="Imamura Y."/>
            <person name="Motooka D."/>
            <person name="Nakajima Y."/>
            <person name="Ito S."/>
            <person name="Kitakaze M."/>
            <person name="Iida T."/>
            <person name="Nakamura S."/>
        </authorList>
    </citation>
    <scope>NUCLEOTIDE SEQUENCE</scope>
    <source>
        <strain evidence="1">TC023</strain>
    </source>
</reference>
<proteinExistence type="predicted"/>
<gene>
    <name evidence="1" type="ORF">T23_05840</name>
</gene>
<dbReference type="Proteomes" id="UP001432099">
    <property type="component" value="Chromosome"/>
</dbReference>
<evidence type="ECO:0008006" key="3">
    <source>
        <dbReference type="Google" id="ProtNLM"/>
    </source>
</evidence>
<evidence type="ECO:0000313" key="1">
    <source>
        <dbReference type="EMBL" id="BEH90482.1"/>
    </source>
</evidence>
<dbReference type="RefSeq" id="WP_161832649.1">
    <property type="nucleotide sequence ID" value="NZ_AP028127.1"/>
</dbReference>
<keyword evidence="2" id="KW-1185">Reference proteome</keyword>